<dbReference type="PANTHER" id="PTHR33376:SF5">
    <property type="entry name" value="EXTRACYTOPLASMIC SOLUTE RECEPTOR PROTEIN"/>
    <property type="match status" value="1"/>
</dbReference>
<dbReference type="InterPro" id="IPR026289">
    <property type="entry name" value="SBP_TakP-like"/>
</dbReference>
<dbReference type="EMBL" id="BX571658">
    <property type="protein sequence ID" value="CAE09521.1"/>
    <property type="molecule type" value="Genomic_DNA"/>
</dbReference>
<dbReference type="AlphaFoldDB" id="Q7MAA4"/>
<dbReference type="Gene3D" id="3.40.190.170">
    <property type="entry name" value="Bacterial extracellular solute-binding protein, family 7"/>
    <property type="match status" value="1"/>
</dbReference>
<name>Q7MAA4_WOLSU</name>
<protein>
    <submittedName>
        <fullName evidence="4">EXTRACELLULAR SOLUTE-BINDING PROTEIN, PUTATIVE</fullName>
    </submittedName>
</protein>
<feature type="binding site" evidence="3">
    <location>
        <position position="212"/>
    </location>
    <ligand>
        <name>Na(+)</name>
        <dbReference type="ChEBI" id="CHEBI:29101"/>
    </ligand>
</feature>
<dbReference type="GO" id="GO:0046872">
    <property type="term" value="F:metal ion binding"/>
    <property type="evidence" value="ECO:0007669"/>
    <property type="project" value="UniProtKB-KW"/>
</dbReference>
<evidence type="ECO:0000256" key="1">
    <source>
        <dbReference type="ARBA" id="ARBA00022729"/>
    </source>
</evidence>
<proteinExistence type="predicted"/>
<dbReference type="eggNOG" id="COG4663">
    <property type="taxonomic scope" value="Bacteria"/>
</dbReference>
<feature type="binding site" evidence="2">
    <location>
        <position position="153"/>
    </location>
    <ligand>
        <name>substrate</name>
    </ligand>
</feature>
<evidence type="ECO:0000256" key="2">
    <source>
        <dbReference type="PIRSR" id="PIRSR039026-1"/>
    </source>
</evidence>
<dbReference type="STRING" id="273121.WS0373"/>
<dbReference type="Gene3D" id="3.40.190.10">
    <property type="entry name" value="Periplasmic binding protein-like II"/>
    <property type="match status" value="1"/>
</dbReference>
<feature type="binding site" evidence="2">
    <location>
        <position position="174"/>
    </location>
    <ligand>
        <name>substrate</name>
    </ligand>
</feature>
<dbReference type="HOGENOM" id="CLU_036176_0_1_7"/>
<reference evidence="4 5" key="1">
    <citation type="journal article" date="2003" name="Proc. Natl. Acad. Sci. U.S.A.">
        <title>Complete genome sequence and analysis of Wolinella succinogenes.</title>
        <authorList>
            <person name="Baar C."/>
            <person name="Eppinger M."/>
            <person name="Raddatz G."/>
            <person name="Simon JM."/>
            <person name="Lanz C."/>
            <person name="Klimmek O."/>
            <person name="Nandakumar R."/>
            <person name="Gross R."/>
            <person name="Rosinus A."/>
            <person name="Keller H."/>
            <person name="Jagtap P."/>
            <person name="Linke B."/>
            <person name="Meyer F."/>
            <person name="Lederer H."/>
            <person name="Schuster S.C."/>
        </authorList>
    </citation>
    <scope>NUCLEOTIDE SEQUENCE [LARGE SCALE GENOMIC DNA]</scope>
    <source>
        <strain evidence="5">ATCC 29543 / DSM 1740 / CCUG 13145 / JCM 31913 / LMG 7466 / NCTC 11488 / FDC 602W</strain>
    </source>
</reference>
<evidence type="ECO:0000256" key="3">
    <source>
        <dbReference type="PIRSR" id="PIRSR039026-2"/>
    </source>
</evidence>
<evidence type="ECO:0000313" key="5">
    <source>
        <dbReference type="Proteomes" id="UP000000422"/>
    </source>
</evidence>
<organism evidence="5">
    <name type="scientific">Wolinella succinogenes (strain ATCC 29543 / DSM 1740 / CCUG 13145 / JCM 31913 / LMG 7466 / NCTC 11488 / FDC 602W)</name>
    <name type="common">Vibrio succinogenes</name>
    <dbReference type="NCBI Taxonomy" id="273121"/>
    <lineage>
        <taxon>Bacteria</taxon>
        <taxon>Pseudomonadati</taxon>
        <taxon>Campylobacterota</taxon>
        <taxon>Epsilonproteobacteria</taxon>
        <taxon>Campylobacterales</taxon>
        <taxon>Helicobacteraceae</taxon>
        <taxon>Wolinella</taxon>
    </lineage>
</organism>
<keyword evidence="5" id="KW-1185">Reference proteome</keyword>
<evidence type="ECO:0000313" key="4">
    <source>
        <dbReference type="EMBL" id="CAE09521.1"/>
    </source>
</evidence>
<dbReference type="RefSeq" id="WP_011138321.1">
    <property type="nucleotide sequence ID" value="NC_005090.1"/>
</dbReference>
<dbReference type="NCBIfam" id="NF037995">
    <property type="entry name" value="TRAP_S1"/>
    <property type="match status" value="1"/>
</dbReference>
<dbReference type="Proteomes" id="UP000000422">
    <property type="component" value="Chromosome"/>
</dbReference>
<dbReference type="InterPro" id="IPR038404">
    <property type="entry name" value="TRAP_DctP_sf"/>
</dbReference>
<feature type="binding site" evidence="3">
    <location>
        <position position="236"/>
    </location>
    <ligand>
        <name>substrate</name>
    </ligand>
</feature>
<dbReference type="Pfam" id="PF03480">
    <property type="entry name" value="DctP"/>
    <property type="match status" value="1"/>
</dbReference>
<dbReference type="GO" id="GO:0031317">
    <property type="term" value="C:tripartite ATP-independent periplasmic transporter complex"/>
    <property type="evidence" value="ECO:0007669"/>
    <property type="project" value="InterPro"/>
</dbReference>
<dbReference type="PANTHER" id="PTHR33376">
    <property type="match status" value="1"/>
</dbReference>
<dbReference type="KEGG" id="wsu:WS0373"/>
<gene>
    <name evidence="4" type="ordered locus">WS0373</name>
</gene>
<keyword evidence="3" id="KW-0479">Metal-binding</keyword>
<dbReference type="PIRSF" id="PIRSF039026">
    <property type="entry name" value="SiaP"/>
    <property type="match status" value="1"/>
</dbReference>
<feature type="binding site" evidence="3">
    <location>
        <position position="211"/>
    </location>
    <ligand>
        <name>substrate</name>
    </ligand>
</feature>
<dbReference type="GO" id="GO:0055085">
    <property type="term" value="P:transmembrane transport"/>
    <property type="evidence" value="ECO:0007669"/>
    <property type="project" value="InterPro"/>
</dbReference>
<sequence length="352" mass="38536">MKRREFIQKAALATAAIPAVASASSGKKIRLKMATSWPASMPILQSTADYFAKRVGEMSGGAMEIKIYHAGSLVPPLGVFDAVSAGQIDLYHSATYYWSGKNSAFSVFAGTPFGMVDNEMLAWMRFGGGLELWRELGAKYNVYPLLGGNTGIQMGGWFKKPVEKLADLKGLKMRIPGLGAQILSKLGVNTVMMAGGEIYLALERNVIDASEWVAPALDLSVGFHKVAKYYYTAWHEPASTAEFVFNTKSWAGLPPEYQAIIEVASQDANVRMTAESQARNAPAMRDLLKQGVEVKTFPADVMAACKKALGEVVAEESAKNPDFKKAWESYSSFLEEQKDWTKLGLGRYLETR</sequence>
<keyword evidence="1" id="KW-0732">Signal</keyword>
<dbReference type="InterPro" id="IPR018389">
    <property type="entry name" value="DctP_fam"/>
</dbReference>
<accession>Q7MAA4</accession>